<reference evidence="1 2" key="1">
    <citation type="submission" date="2024-03" db="EMBL/GenBank/DDBJ databases">
        <title>Human intestinal bacterial collection.</title>
        <authorList>
            <person name="Pauvert C."/>
            <person name="Hitch T.C.A."/>
            <person name="Clavel T."/>
        </authorList>
    </citation>
    <scope>NUCLEOTIDE SEQUENCE [LARGE SCALE GENOMIC DNA]</scope>
    <source>
        <strain evidence="1 2">CLA-AA-H175</strain>
    </source>
</reference>
<dbReference type="Pfam" id="PF00756">
    <property type="entry name" value="Esterase"/>
    <property type="match status" value="1"/>
</dbReference>
<dbReference type="GO" id="GO:0016787">
    <property type="term" value="F:hydrolase activity"/>
    <property type="evidence" value="ECO:0007669"/>
    <property type="project" value="UniProtKB-KW"/>
</dbReference>
<sequence length="273" mass="30758">MKNPIQKSQVGTNLHCLLQMRTPFELQNDFLVAILGLSKFFREDTAVTAQTMQIGNKPCLIYGEAHAEYLLLQMTGEHELQSMDHEVTVIAQSSWNFLFAAIPVESWNDALSPWKSPAVWGKQGFGGNAGDTLRFLTEQVVPTLKQQFHLPENVKIILGGYSLAGLFALWASTQTDLFYGVAAASPSVWFPGWMEFEQQHPIQAQHIYLSLGDKEERTKNTIMAAVGDNIRNLHSRLTERSADCTLEWNSGGHFKDADLRTAKAFRWTMEEHT</sequence>
<dbReference type="Proteomes" id="UP001457197">
    <property type="component" value="Unassembled WGS sequence"/>
</dbReference>
<dbReference type="Gene3D" id="3.40.50.1820">
    <property type="entry name" value="alpha/beta hydrolase"/>
    <property type="match status" value="1"/>
</dbReference>
<dbReference type="EMBL" id="JBBMEO010000023">
    <property type="protein sequence ID" value="MEQ2362746.1"/>
    <property type="molecule type" value="Genomic_DNA"/>
</dbReference>
<evidence type="ECO:0000313" key="1">
    <source>
        <dbReference type="EMBL" id="MEQ2362746.1"/>
    </source>
</evidence>
<dbReference type="InterPro" id="IPR050583">
    <property type="entry name" value="Mycobacterial_A85_antigen"/>
</dbReference>
<dbReference type="InterPro" id="IPR000801">
    <property type="entry name" value="Esterase-like"/>
</dbReference>
<keyword evidence="1" id="KW-0378">Hydrolase</keyword>
<organism evidence="1 2">
    <name type="scientific">Faecalibacterium tardum</name>
    <dbReference type="NCBI Taxonomy" id="3133156"/>
    <lineage>
        <taxon>Bacteria</taxon>
        <taxon>Bacillati</taxon>
        <taxon>Bacillota</taxon>
        <taxon>Clostridia</taxon>
        <taxon>Eubacteriales</taxon>
        <taxon>Oscillospiraceae</taxon>
        <taxon>Faecalibacterium</taxon>
    </lineage>
</organism>
<dbReference type="SUPFAM" id="SSF53474">
    <property type="entry name" value="alpha/beta-Hydrolases"/>
    <property type="match status" value="1"/>
</dbReference>
<dbReference type="PANTHER" id="PTHR48098">
    <property type="entry name" value="ENTEROCHELIN ESTERASE-RELATED"/>
    <property type="match status" value="1"/>
</dbReference>
<protein>
    <submittedName>
        <fullName evidence="1">Alpha/beta hydrolase-fold protein</fullName>
    </submittedName>
</protein>
<dbReference type="RefSeq" id="WP_349152649.1">
    <property type="nucleotide sequence ID" value="NZ_JBBMEO010000023.1"/>
</dbReference>
<name>A0ABV1AZL6_9FIRM</name>
<gene>
    <name evidence="1" type="ORF">WMO44_11440</name>
</gene>
<accession>A0ABV1AZL6</accession>
<proteinExistence type="predicted"/>
<keyword evidence="2" id="KW-1185">Reference proteome</keyword>
<dbReference type="InterPro" id="IPR029058">
    <property type="entry name" value="AB_hydrolase_fold"/>
</dbReference>
<evidence type="ECO:0000313" key="2">
    <source>
        <dbReference type="Proteomes" id="UP001457197"/>
    </source>
</evidence>
<dbReference type="PANTHER" id="PTHR48098:SF6">
    <property type="entry name" value="FERRI-BACILLIBACTIN ESTERASE BESA"/>
    <property type="match status" value="1"/>
</dbReference>
<comment type="caution">
    <text evidence="1">The sequence shown here is derived from an EMBL/GenBank/DDBJ whole genome shotgun (WGS) entry which is preliminary data.</text>
</comment>